<dbReference type="EMBL" id="JAAKZG010000008">
    <property type="protein sequence ID" value="NGN43115.1"/>
    <property type="molecule type" value="Genomic_DNA"/>
</dbReference>
<dbReference type="Proteomes" id="UP000481252">
    <property type="component" value="Unassembled WGS sequence"/>
</dbReference>
<dbReference type="Pfam" id="PF04230">
    <property type="entry name" value="PS_pyruv_trans"/>
    <property type="match status" value="1"/>
</dbReference>
<sequence length="335" mass="37020">MTSKSNLVLIAELQDMIHDCLKDYVSGDEPVAMVDFPDYKNVGDSAIWLGQMAYLSSRFDKAPTYISSLQDHSHEKLNEAAPSGPILITGGGTFGDIWSGHQELRESILERFPNRLVVQLPQSIHYKSQDHADRMARAIAKHKNFVLLVRDEESKAFAEKHFDCRVHLCPDMAFGIGPIQPLAATEFPVLAMLRADQEKASNYDFSAYPDVPVEDWISESRTPVRIAKALGAAKAVVSLDPERIRGAKLNAAAHNRFRRGIRQISRGQAIVTDRLHVHICALLLGRPHAVLDNSYGKVRRFMNAFSGGTDLSYKAESLDDGIAWARSQAGLGAAA</sequence>
<dbReference type="InterPro" id="IPR007345">
    <property type="entry name" value="Polysacch_pyruvyl_Trfase"/>
</dbReference>
<evidence type="ECO:0000259" key="1">
    <source>
        <dbReference type="Pfam" id="PF04230"/>
    </source>
</evidence>
<proteinExistence type="predicted"/>
<comment type="caution">
    <text evidence="2">The sequence shown here is derived from an EMBL/GenBank/DDBJ whole genome shotgun (WGS) entry which is preliminary data.</text>
</comment>
<evidence type="ECO:0000313" key="3">
    <source>
        <dbReference type="Proteomes" id="UP000481252"/>
    </source>
</evidence>
<gene>
    <name evidence="2" type="ORF">G6N74_18755</name>
</gene>
<evidence type="ECO:0000313" key="2">
    <source>
        <dbReference type="EMBL" id="NGN43115.1"/>
    </source>
</evidence>
<keyword evidence="3" id="KW-1185">Reference proteome</keyword>
<dbReference type="RefSeq" id="WP_165119482.1">
    <property type="nucleotide sequence ID" value="NZ_JAAKZG010000008.1"/>
</dbReference>
<protein>
    <submittedName>
        <fullName evidence="2">Exopolysaccharide biosynthesis protein</fullName>
    </submittedName>
</protein>
<dbReference type="AlphaFoldDB" id="A0A7C9R956"/>
<name>A0A7C9R956_9HYPH</name>
<organism evidence="2 3">
    <name type="scientific">Mesorhizobium zhangyense</name>
    <dbReference type="NCBI Taxonomy" id="1776730"/>
    <lineage>
        <taxon>Bacteria</taxon>
        <taxon>Pseudomonadati</taxon>
        <taxon>Pseudomonadota</taxon>
        <taxon>Alphaproteobacteria</taxon>
        <taxon>Hyphomicrobiales</taxon>
        <taxon>Phyllobacteriaceae</taxon>
        <taxon>Mesorhizobium</taxon>
    </lineage>
</organism>
<accession>A0A7C9R956</accession>
<feature type="domain" description="Polysaccharide pyruvyl transferase" evidence="1">
    <location>
        <begin position="41"/>
        <end position="295"/>
    </location>
</feature>
<reference evidence="2 3" key="1">
    <citation type="submission" date="2020-02" db="EMBL/GenBank/DDBJ databases">
        <title>Genome sequence of the type strain CGMCC 1.15528 of Mesorhizobium zhangyense.</title>
        <authorList>
            <person name="Gao J."/>
            <person name="Sun J."/>
        </authorList>
    </citation>
    <scope>NUCLEOTIDE SEQUENCE [LARGE SCALE GENOMIC DNA]</scope>
    <source>
        <strain evidence="2 3">CGMCC 1.15528</strain>
    </source>
</reference>